<dbReference type="Proteomes" id="UP000298663">
    <property type="component" value="Unassembled WGS sequence"/>
</dbReference>
<organism evidence="1 2">
    <name type="scientific">Steinernema carpocapsae</name>
    <name type="common">Entomopathogenic nematode</name>
    <dbReference type="NCBI Taxonomy" id="34508"/>
    <lineage>
        <taxon>Eukaryota</taxon>
        <taxon>Metazoa</taxon>
        <taxon>Ecdysozoa</taxon>
        <taxon>Nematoda</taxon>
        <taxon>Chromadorea</taxon>
        <taxon>Rhabditida</taxon>
        <taxon>Tylenchina</taxon>
        <taxon>Panagrolaimomorpha</taxon>
        <taxon>Strongyloidoidea</taxon>
        <taxon>Steinernematidae</taxon>
        <taxon>Steinernema</taxon>
    </lineage>
</organism>
<comment type="caution">
    <text evidence="1">The sequence shown here is derived from an EMBL/GenBank/DDBJ whole genome shotgun (WGS) entry which is preliminary data.</text>
</comment>
<protein>
    <submittedName>
        <fullName evidence="1">Uncharacterized protein</fullName>
    </submittedName>
</protein>
<proteinExistence type="predicted"/>
<accession>A0A4U5MG17</accession>
<sequence>MILIDLHIVALFTDPVRKFRRANRDRRPKHETLIGVQVNTRPGGRLSREIIYRLSAWNVFWSWLFGRVSKVGGKVPKTEEVSACLHPPTNKPSGRLAAF</sequence>
<dbReference type="EMBL" id="AZBU02000008">
    <property type="protein sequence ID" value="TKR68181.1"/>
    <property type="molecule type" value="Genomic_DNA"/>
</dbReference>
<gene>
    <name evidence="1" type="ORF">L596_024197</name>
</gene>
<reference evidence="1 2" key="2">
    <citation type="journal article" date="2019" name="G3 (Bethesda)">
        <title>Hybrid Assembly of the Genome of the Entomopathogenic Nematode Steinernema carpocapsae Identifies the X-Chromosome.</title>
        <authorList>
            <person name="Serra L."/>
            <person name="Macchietto M."/>
            <person name="Macias-Munoz A."/>
            <person name="McGill C.J."/>
            <person name="Rodriguez I.M."/>
            <person name="Rodriguez B."/>
            <person name="Murad R."/>
            <person name="Mortazavi A."/>
        </authorList>
    </citation>
    <scope>NUCLEOTIDE SEQUENCE [LARGE SCALE GENOMIC DNA]</scope>
    <source>
        <strain evidence="1 2">ALL</strain>
    </source>
</reference>
<evidence type="ECO:0000313" key="2">
    <source>
        <dbReference type="Proteomes" id="UP000298663"/>
    </source>
</evidence>
<dbReference type="AlphaFoldDB" id="A0A4U5MG17"/>
<evidence type="ECO:0000313" key="1">
    <source>
        <dbReference type="EMBL" id="TKR68181.1"/>
    </source>
</evidence>
<reference evidence="1 2" key="1">
    <citation type="journal article" date="2015" name="Genome Biol.">
        <title>Comparative genomics of Steinernema reveals deeply conserved gene regulatory networks.</title>
        <authorList>
            <person name="Dillman A.R."/>
            <person name="Macchietto M."/>
            <person name="Porter C.F."/>
            <person name="Rogers A."/>
            <person name="Williams B."/>
            <person name="Antoshechkin I."/>
            <person name="Lee M.M."/>
            <person name="Goodwin Z."/>
            <person name="Lu X."/>
            <person name="Lewis E.E."/>
            <person name="Goodrich-Blair H."/>
            <person name="Stock S.P."/>
            <person name="Adams B.J."/>
            <person name="Sternberg P.W."/>
            <person name="Mortazavi A."/>
        </authorList>
    </citation>
    <scope>NUCLEOTIDE SEQUENCE [LARGE SCALE GENOMIC DNA]</scope>
    <source>
        <strain evidence="1 2">ALL</strain>
    </source>
</reference>
<keyword evidence="2" id="KW-1185">Reference proteome</keyword>
<name>A0A4U5MG17_STECR</name>